<dbReference type="SUPFAM" id="SSF111369">
    <property type="entry name" value="HlyD-like secretion proteins"/>
    <property type="match status" value="1"/>
</dbReference>
<feature type="domain" description="YknX-like C-terminal permuted SH3-like" evidence="4">
    <location>
        <begin position="392"/>
        <end position="456"/>
    </location>
</feature>
<dbReference type="Pfam" id="PF25989">
    <property type="entry name" value="YknX_C"/>
    <property type="match status" value="1"/>
</dbReference>
<dbReference type="AlphaFoldDB" id="A0A3D9SQ75"/>
<organism evidence="5 6">
    <name type="scientific">Thermomonospora umbrina</name>
    <dbReference type="NCBI Taxonomy" id="111806"/>
    <lineage>
        <taxon>Bacteria</taxon>
        <taxon>Bacillati</taxon>
        <taxon>Actinomycetota</taxon>
        <taxon>Actinomycetes</taxon>
        <taxon>Streptosporangiales</taxon>
        <taxon>Thermomonosporaceae</taxon>
        <taxon>Thermomonospora</taxon>
    </lineage>
</organism>
<evidence type="ECO:0000313" key="6">
    <source>
        <dbReference type="Proteomes" id="UP000256661"/>
    </source>
</evidence>
<evidence type="ECO:0000259" key="3">
    <source>
        <dbReference type="Pfam" id="PF25917"/>
    </source>
</evidence>
<dbReference type="Gene3D" id="2.40.420.20">
    <property type="match status" value="1"/>
</dbReference>
<dbReference type="PRINTS" id="PR01490">
    <property type="entry name" value="RTXTOXIND"/>
</dbReference>
<name>A0A3D9SQ75_9ACTN</name>
<keyword evidence="6" id="KW-1185">Reference proteome</keyword>
<comment type="caution">
    <text evidence="5">The sequence shown here is derived from an EMBL/GenBank/DDBJ whole genome shotgun (WGS) entry which is preliminary data.</text>
</comment>
<evidence type="ECO:0000256" key="1">
    <source>
        <dbReference type="ARBA" id="ARBA00009477"/>
    </source>
</evidence>
<dbReference type="InterPro" id="IPR006143">
    <property type="entry name" value="RND_pump_MFP"/>
</dbReference>
<evidence type="ECO:0000256" key="2">
    <source>
        <dbReference type="SAM" id="MobiDB-lite"/>
    </source>
</evidence>
<dbReference type="GO" id="GO:1990281">
    <property type="term" value="C:efflux pump complex"/>
    <property type="evidence" value="ECO:0007669"/>
    <property type="project" value="TreeGrafter"/>
</dbReference>
<dbReference type="InterPro" id="IPR058625">
    <property type="entry name" value="MdtA-like_BSH"/>
</dbReference>
<reference evidence="5 6" key="1">
    <citation type="submission" date="2018-08" db="EMBL/GenBank/DDBJ databases">
        <title>Sequencing the genomes of 1000 actinobacteria strains.</title>
        <authorList>
            <person name="Klenk H.-P."/>
        </authorList>
    </citation>
    <scope>NUCLEOTIDE SEQUENCE [LARGE SCALE GENOMIC DNA]</scope>
    <source>
        <strain evidence="5 6">DSM 43927</strain>
    </source>
</reference>
<feature type="domain" description="Multidrug resistance protein MdtA-like barrel-sandwich hybrid" evidence="3">
    <location>
        <begin position="65"/>
        <end position="233"/>
    </location>
</feature>
<dbReference type="PANTHER" id="PTHR30469">
    <property type="entry name" value="MULTIDRUG RESISTANCE PROTEIN MDTA"/>
    <property type="match status" value="1"/>
</dbReference>
<dbReference type="Gene3D" id="2.40.30.170">
    <property type="match status" value="1"/>
</dbReference>
<dbReference type="InterPro" id="IPR058637">
    <property type="entry name" value="YknX-like_C"/>
</dbReference>
<gene>
    <name evidence="5" type="ORF">DFJ69_3468</name>
</gene>
<dbReference type="Proteomes" id="UP000256661">
    <property type="component" value="Unassembled WGS sequence"/>
</dbReference>
<dbReference type="Pfam" id="PF25917">
    <property type="entry name" value="BSH_RND"/>
    <property type="match status" value="1"/>
</dbReference>
<protein>
    <submittedName>
        <fullName evidence="5">RND family efflux transporter MFP subunit</fullName>
    </submittedName>
</protein>
<proteinExistence type="inferred from homology"/>
<dbReference type="Gene3D" id="1.10.287.470">
    <property type="entry name" value="Helix hairpin bin"/>
    <property type="match status" value="1"/>
</dbReference>
<dbReference type="Gene3D" id="2.40.50.100">
    <property type="match status" value="1"/>
</dbReference>
<comment type="similarity">
    <text evidence="1">Belongs to the membrane fusion protein (MFP) (TC 8.A.1) family.</text>
</comment>
<dbReference type="EMBL" id="QTTT01000001">
    <property type="protein sequence ID" value="REE97988.1"/>
    <property type="molecule type" value="Genomic_DNA"/>
</dbReference>
<dbReference type="GO" id="GO:0015562">
    <property type="term" value="F:efflux transmembrane transporter activity"/>
    <property type="evidence" value="ECO:0007669"/>
    <property type="project" value="TreeGrafter"/>
</dbReference>
<sequence length="459" mass="46344">MSAFYDARVAQRRYIPLVLTGVLIATALSACSGGEGPGRVRLGTVTLADVAEVVEAPGTVAARATATLRSPAEGVITRLHVKDGDRVREGETLVEIDSPQARERLRQARDADAGLAGGASVPSGIDLGGFQQGADGVARRGFRTARQAAARIPDPRQRARVLAEIAKAEAQYATAAAAARAAVIRLNAGLGSVSSAMTSITAAQRVQTRAAVRTAEQAVRGLTIKAPFDGVVSLGGPASGGGGGGLGDLADQLPPQLQGQAGALGALGGGGGPTDPASVAQGAPIGSGGAVVTVTDVSELTVAADVDETDILKVRPGVKAEVELDAVEGATYPAVVTAVGVSPKESTGGGVTYRVTLRLERGAGTDGSEAPWPKPGMSAVADLRVREVSDTVSIPSSAVLTSGRDSTVWVFSAGRARRRVIRVGAQSDALVQVASGLRVGERIVVRGAGSVKDGQELPE</sequence>
<evidence type="ECO:0000313" key="5">
    <source>
        <dbReference type="EMBL" id="REE97988.1"/>
    </source>
</evidence>
<dbReference type="NCBIfam" id="TIGR01730">
    <property type="entry name" value="RND_mfp"/>
    <property type="match status" value="1"/>
</dbReference>
<accession>A0A3D9SQ75</accession>
<evidence type="ECO:0000259" key="4">
    <source>
        <dbReference type="Pfam" id="PF25989"/>
    </source>
</evidence>
<dbReference type="OrthoDB" id="3518416at2"/>
<feature type="region of interest" description="Disordered" evidence="2">
    <location>
        <begin position="260"/>
        <end position="282"/>
    </location>
</feature>